<evidence type="ECO:0000256" key="4">
    <source>
        <dbReference type="ARBA" id="ARBA00023136"/>
    </source>
</evidence>
<comment type="subcellular location">
    <subcellularLocation>
        <location evidence="1">Membrane</location>
        <topology evidence="1">Multi-pass membrane protein</topology>
    </subcellularLocation>
</comment>
<feature type="transmembrane region" description="Helical" evidence="5">
    <location>
        <begin position="405"/>
        <end position="427"/>
    </location>
</feature>
<dbReference type="InterPro" id="IPR015672">
    <property type="entry name" value="GPHR/GTG"/>
</dbReference>
<dbReference type="InterPro" id="IPR025969">
    <property type="entry name" value="ABA_GPCR_dom"/>
</dbReference>
<dbReference type="PANTHER" id="PTHR15948">
    <property type="entry name" value="G-PROTEIN COUPLED RECEPTOR 89-RELATED"/>
    <property type="match status" value="1"/>
</dbReference>
<feature type="domain" description="Golgi pH regulator conserved" evidence="7">
    <location>
        <begin position="200"/>
        <end position="266"/>
    </location>
</feature>
<keyword evidence="3 5" id="KW-1133">Transmembrane helix</keyword>
<dbReference type="InterPro" id="IPR022535">
    <property type="entry name" value="Golgi_pH-regulator_cons_dom"/>
</dbReference>
<evidence type="ECO:0000313" key="9">
    <source>
        <dbReference type="Proteomes" id="UP000799428"/>
    </source>
</evidence>
<feature type="transmembrane region" description="Helical" evidence="5">
    <location>
        <begin position="23"/>
        <end position="46"/>
    </location>
</feature>
<feature type="transmembrane region" description="Helical" evidence="5">
    <location>
        <begin position="162"/>
        <end position="181"/>
    </location>
</feature>
<feature type="transmembrane region" description="Helical" evidence="5">
    <location>
        <begin position="125"/>
        <end position="150"/>
    </location>
</feature>
<dbReference type="Pfam" id="PF12537">
    <property type="entry name" value="GPHR_N"/>
    <property type="match status" value="1"/>
</dbReference>
<dbReference type="Pfam" id="PF12430">
    <property type="entry name" value="ABA_GPCR"/>
    <property type="match status" value="1"/>
</dbReference>
<feature type="transmembrane region" description="Helical" evidence="5">
    <location>
        <begin position="489"/>
        <end position="507"/>
    </location>
</feature>
<evidence type="ECO:0000256" key="3">
    <source>
        <dbReference type="ARBA" id="ARBA00022989"/>
    </source>
</evidence>
<evidence type="ECO:0000256" key="1">
    <source>
        <dbReference type="ARBA" id="ARBA00004141"/>
    </source>
</evidence>
<evidence type="ECO:0000313" key="8">
    <source>
        <dbReference type="EMBL" id="KAF2712087.1"/>
    </source>
</evidence>
<feature type="transmembrane region" description="Helical" evidence="5">
    <location>
        <begin position="209"/>
        <end position="230"/>
    </location>
</feature>
<dbReference type="EMBL" id="MU005766">
    <property type="protein sequence ID" value="KAF2712087.1"/>
    <property type="molecule type" value="Genomic_DNA"/>
</dbReference>
<proteinExistence type="predicted"/>
<dbReference type="Proteomes" id="UP000799428">
    <property type="component" value="Unassembled WGS sequence"/>
</dbReference>
<gene>
    <name evidence="8" type="ORF">K504DRAFT_373666</name>
</gene>
<evidence type="ECO:0000259" key="7">
    <source>
        <dbReference type="Pfam" id="PF12537"/>
    </source>
</evidence>
<protein>
    <submittedName>
        <fullName evidence="8">Uncharacterized protein</fullName>
    </submittedName>
</protein>
<keyword evidence="4 5" id="KW-0472">Membrane</keyword>
<name>A0A6G1KI96_9PLEO</name>
<dbReference type="OrthoDB" id="264392at2759"/>
<feature type="transmembrane region" description="Helical" evidence="5">
    <location>
        <begin position="439"/>
        <end position="460"/>
    </location>
</feature>
<keyword evidence="9" id="KW-1185">Reference proteome</keyword>
<dbReference type="PANTHER" id="PTHR15948:SF0">
    <property type="entry name" value="GOLGI PH REGULATOR A-RELATED"/>
    <property type="match status" value="1"/>
</dbReference>
<accession>A0A6G1KI96</accession>
<feature type="domain" description="Abscisic acid G-protein coupled receptor-like" evidence="6">
    <location>
        <begin position="331"/>
        <end position="509"/>
    </location>
</feature>
<evidence type="ECO:0000256" key="2">
    <source>
        <dbReference type="ARBA" id="ARBA00022692"/>
    </source>
</evidence>
<keyword evidence="2 5" id="KW-0812">Transmembrane</keyword>
<evidence type="ECO:0000256" key="5">
    <source>
        <dbReference type="SAM" id="Phobius"/>
    </source>
</evidence>
<feature type="transmembrane region" description="Helical" evidence="5">
    <location>
        <begin position="339"/>
        <end position="356"/>
    </location>
</feature>
<dbReference type="GO" id="GO:0016020">
    <property type="term" value="C:membrane"/>
    <property type="evidence" value="ECO:0007669"/>
    <property type="project" value="UniProtKB-SubCell"/>
</dbReference>
<dbReference type="AlphaFoldDB" id="A0A6G1KI96"/>
<sequence length="532" mass="58846">MVPADDCDACVPDWVVSRRPSTLVFSALPFVLTFIIVAVAVSHKLFPLLSGRAYNKARQDASQITGFTLRERSSIFKNSFTSRTLASITFSTNIALSAVLVELLLCEISNTVNPRTRTLALKITLPSLLFLLIIVTPALEIHSVVSGAGYKLGGVSTGQRRVAWLLEFLGFALWLGGFWYLGRGLLGSYLHEESYLRNHSFSEGCLERIGIIGISLMASLAGFAAVSSLWQTFGVKYRPITESDVARKQAGLEATNDMLLAKESRLRAISRKLSDAPQEGFMTRVVGSLRGNPDVQERNTLQLEIRGLETMRTTLQNAVTMLQSRRQTQLRSHTAHGRLLNLFSFVFSLYCLYRITATSVTTLRRFSSPNTSFSNSDPINNFLAILAKHWDPTIDRVAWSRTVSFLLSGVMLLLSFNSVLQTFYLFARVLPGILHHARANFALLISQIAATYVISSALLLRSNLPSEMKSAISDALGAPLEPSFTERWFEGWFLTSSALTVLGLWVGKRLKGQGWDDDDDLGDGDVELGKMS</sequence>
<evidence type="ECO:0000259" key="6">
    <source>
        <dbReference type="Pfam" id="PF12430"/>
    </source>
</evidence>
<reference evidence="8" key="1">
    <citation type="journal article" date="2020" name="Stud. Mycol.">
        <title>101 Dothideomycetes genomes: a test case for predicting lifestyles and emergence of pathogens.</title>
        <authorList>
            <person name="Haridas S."/>
            <person name="Albert R."/>
            <person name="Binder M."/>
            <person name="Bloem J."/>
            <person name="Labutti K."/>
            <person name="Salamov A."/>
            <person name="Andreopoulos B."/>
            <person name="Baker S."/>
            <person name="Barry K."/>
            <person name="Bills G."/>
            <person name="Bluhm B."/>
            <person name="Cannon C."/>
            <person name="Castanera R."/>
            <person name="Culley D."/>
            <person name="Daum C."/>
            <person name="Ezra D."/>
            <person name="Gonzalez J."/>
            <person name="Henrissat B."/>
            <person name="Kuo A."/>
            <person name="Liang C."/>
            <person name="Lipzen A."/>
            <person name="Lutzoni F."/>
            <person name="Magnuson J."/>
            <person name="Mondo S."/>
            <person name="Nolan M."/>
            <person name="Ohm R."/>
            <person name="Pangilinan J."/>
            <person name="Park H.-J."/>
            <person name="Ramirez L."/>
            <person name="Alfaro M."/>
            <person name="Sun H."/>
            <person name="Tritt A."/>
            <person name="Yoshinaga Y."/>
            <person name="Zwiers L.-H."/>
            <person name="Turgeon B."/>
            <person name="Goodwin S."/>
            <person name="Spatafora J."/>
            <person name="Crous P."/>
            <person name="Grigoriev I."/>
        </authorList>
    </citation>
    <scope>NUCLEOTIDE SEQUENCE</scope>
    <source>
        <strain evidence="8">CBS 279.74</strain>
    </source>
</reference>
<organism evidence="8 9">
    <name type="scientific">Pleomassaria siparia CBS 279.74</name>
    <dbReference type="NCBI Taxonomy" id="1314801"/>
    <lineage>
        <taxon>Eukaryota</taxon>
        <taxon>Fungi</taxon>
        <taxon>Dikarya</taxon>
        <taxon>Ascomycota</taxon>
        <taxon>Pezizomycotina</taxon>
        <taxon>Dothideomycetes</taxon>
        <taxon>Pleosporomycetidae</taxon>
        <taxon>Pleosporales</taxon>
        <taxon>Pleomassariaceae</taxon>
        <taxon>Pleomassaria</taxon>
    </lineage>
</organism>